<dbReference type="GO" id="GO:0003678">
    <property type="term" value="F:DNA helicase activity"/>
    <property type="evidence" value="ECO:0007669"/>
    <property type="project" value="UniProtKB-ARBA"/>
</dbReference>
<evidence type="ECO:0000256" key="2">
    <source>
        <dbReference type="ARBA" id="ARBA00022741"/>
    </source>
</evidence>
<dbReference type="GO" id="GO:0005694">
    <property type="term" value="C:chromosome"/>
    <property type="evidence" value="ECO:0007669"/>
    <property type="project" value="UniProtKB-ARBA"/>
</dbReference>
<evidence type="ECO:0000313" key="8">
    <source>
        <dbReference type="EMBL" id="GME70716.1"/>
    </source>
</evidence>
<dbReference type="GO" id="GO:0003724">
    <property type="term" value="F:RNA helicase activity"/>
    <property type="evidence" value="ECO:0007669"/>
    <property type="project" value="TreeGrafter"/>
</dbReference>
<dbReference type="Proteomes" id="UP001165120">
    <property type="component" value="Unassembled WGS sequence"/>
</dbReference>
<protein>
    <submittedName>
        <fullName evidence="8">Unnamed protein product</fullName>
    </submittedName>
</protein>
<dbReference type="AlphaFoldDB" id="A0A9W6WHZ5"/>
<accession>A0A9W6WHZ5</accession>
<reference evidence="8" key="1">
    <citation type="submission" date="2023-04" db="EMBL/GenBank/DDBJ databases">
        <title>Candida boidinii NBRC 10035.</title>
        <authorList>
            <person name="Ichikawa N."/>
            <person name="Sato H."/>
            <person name="Tonouchi N."/>
        </authorList>
    </citation>
    <scope>NUCLEOTIDE SEQUENCE</scope>
    <source>
        <strain evidence="8">NBRC 10035</strain>
    </source>
</reference>
<dbReference type="PANTHER" id="PTHR10887:SF317">
    <property type="entry name" value="ATP-DEPENDENT RNA HELICASE ECM32-RELATED"/>
    <property type="match status" value="1"/>
</dbReference>
<keyword evidence="5" id="KW-0067">ATP-binding</keyword>
<comment type="similarity">
    <text evidence="1">Belongs to the DNA2/NAM7 helicase family.</text>
</comment>
<evidence type="ECO:0000259" key="7">
    <source>
        <dbReference type="SMART" id="SM00382"/>
    </source>
</evidence>
<keyword evidence="9" id="KW-1185">Reference proteome</keyword>
<feature type="compositionally biased region" description="Polar residues" evidence="6">
    <location>
        <begin position="55"/>
        <end position="66"/>
    </location>
</feature>
<evidence type="ECO:0000313" key="9">
    <source>
        <dbReference type="Proteomes" id="UP001165120"/>
    </source>
</evidence>
<dbReference type="InterPro" id="IPR041677">
    <property type="entry name" value="DNA2/NAM7_AAA_11"/>
</dbReference>
<keyword evidence="3" id="KW-0378">Hydrolase</keyword>
<organism evidence="8 9">
    <name type="scientific">Candida boidinii</name>
    <name type="common">Yeast</name>
    <dbReference type="NCBI Taxonomy" id="5477"/>
    <lineage>
        <taxon>Eukaryota</taxon>
        <taxon>Fungi</taxon>
        <taxon>Dikarya</taxon>
        <taxon>Ascomycota</taxon>
        <taxon>Saccharomycotina</taxon>
        <taxon>Pichiomycetes</taxon>
        <taxon>Pichiales</taxon>
        <taxon>Pichiaceae</taxon>
        <taxon>Ogataea</taxon>
        <taxon>Ogataea/Candida clade</taxon>
    </lineage>
</organism>
<dbReference type="SUPFAM" id="SSF81995">
    <property type="entry name" value="beta-sandwich domain of Sec23/24"/>
    <property type="match status" value="1"/>
</dbReference>
<sequence>MKKLEELRIKQENELKVQRKLKSNGDKHNISKTGNGRQLQTPNVTKNSNRDNYKPVNSRSTDSRQINSNSNSNSNKGGPKQRNFNQGTPEAISGRGNARLNNAKSGNGKPQQQHQQQYSHQQQHQQQQQQQQRGNPIRQVQQPPQVVNIDPEETRLNKINEVVKTTLPSDPVYSFDSLPQYIDYLCYQIFLEQLYTQDIYDDIKVSWEVSKGQPKNSFSILMDNKFAKSLIPKGSFRKNAFTREQAIVILTKQDSKLNFDTQPDLWYGYVDYSKNVKNKLQVVIIPFNFSPQLVKTSKLNSDSFAIMPCDSQISRILLAISNLVHPSFKELLLAQSTIPQIKFKNVLKNFVSLNESQTIALQSSLNNKVTLLQGPPGTGKTSTIYEILLQLYKQLNYYPIVVCAASNIAVDNIAEKLMKENKDLIIRVVSNNKEKEYSDKNHPLYSVCLHNLIYNGLPANMKEIHDLLIRNRDAVSKNQFAKYMTASKELGKNYIRQARIILSTTVNLSGSYLKEIDSMPVIVMDEATQCSEPASLIALGAPNIKKIIMVGDQKQLSSFARVPTLNSSLFERVLNSGVYKDPYMLDTQYRMHPLISEFSRIKFYDNKLKDGITANDRSKYNIKTPIYFWDTNRQMRENKKLNGRNGYTRLNYGEANKVIEILINLIIEKGVDRENIGIVTPYSGQRDLITSLMLNNEIINPQKEEIKVDIDRDDIEGNSSELSVQSVNGILAASIDAFQGREKDFIIFSCVRSNNENTIGFLKDERRLNVALTRAKYGLIVIGDSNCLKNGSKLWFDYIEFLNKNKLIFKSLKFDF</sequence>
<feature type="domain" description="AAA+ ATPase" evidence="7">
    <location>
        <begin position="366"/>
        <end position="575"/>
    </location>
</feature>
<dbReference type="GO" id="GO:0000184">
    <property type="term" value="P:nuclear-transcribed mRNA catabolic process, nonsense-mediated decay"/>
    <property type="evidence" value="ECO:0007669"/>
    <property type="project" value="TreeGrafter"/>
</dbReference>
<dbReference type="PANTHER" id="PTHR10887">
    <property type="entry name" value="DNA2/NAM7 HELICASE FAMILY"/>
    <property type="match status" value="1"/>
</dbReference>
<dbReference type="Pfam" id="PF13087">
    <property type="entry name" value="AAA_12"/>
    <property type="match status" value="1"/>
</dbReference>
<dbReference type="EMBL" id="BSXN01000943">
    <property type="protein sequence ID" value="GME70716.1"/>
    <property type="molecule type" value="Genomic_DNA"/>
</dbReference>
<feature type="compositionally biased region" description="Polar residues" evidence="6">
    <location>
        <begin position="31"/>
        <end position="47"/>
    </location>
</feature>
<dbReference type="InterPro" id="IPR003593">
    <property type="entry name" value="AAA+_ATPase"/>
</dbReference>
<dbReference type="GO" id="GO:0005524">
    <property type="term" value="F:ATP binding"/>
    <property type="evidence" value="ECO:0007669"/>
    <property type="project" value="UniProtKB-KW"/>
</dbReference>
<dbReference type="InterPro" id="IPR027417">
    <property type="entry name" value="P-loop_NTPase"/>
</dbReference>
<proteinExistence type="inferred from homology"/>
<feature type="compositionally biased region" description="Basic and acidic residues" evidence="6">
    <location>
        <begin position="19"/>
        <end position="29"/>
    </location>
</feature>
<comment type="caution">
    <text evidence="8">The sequence shown here is derived from an EMBL/GenBank/DDBJ whole genome shotgun (WGS) entry which is preliminary data.</text>
</comment>
<dbReference type="GO" id="GO:0005737">
    <property type="term" value="C:cytoplasm"/>
    <property type="evidence" value="ECO:0007669"/>
    <property type="project" value="TreeGrafter"/>
</dbReference>
<dbReference type="GO" id="GO:0016787">
    <property type="term" value="F:hydrolase activity"/>
    <property type="evidence" value="ECO:0007669"/>
    <property type="project" value="UniProtKB-KW"/>
</dbReference>
<dbReference type="CDD" id="cd18808">
    <property type="entry name" value="SF1_C_Upf1"/>
    <property type="match status" value="1"/>
</dbReference>
<evidence type="ECO:0000256" key="6">
    <source>
        <dbReference type="SAM" id="MobiDB-lite"/>
    </source>
</evidence>
<name>A0A9W6WHZ5_CANBO</name>
<evidence type="ECO:0000256" key="5">
    <source>
        <dbReference type="ARBA" id="ARBA00022840"/>
    </source>
</evidence>
<keyword evidence="4" id="KW-0347">Helicase</keyword>
<dbReference type="SUPFAM" id="SSF52540">
    <property type="entry name" value="P-loop containing nucleoside triphosphate hydrolases"/>
    <property type="match status" value="1"/>
</dbReference>
<dbReference type="FunFam" id="3.40.50.300:FF:000326">
    <property type="entry name" value="P-loop containing nucleoside triphosphate hydrolase"/>
    <property type="match status" value="1"/>
</dbReference>
<evidence type="ECO:0000256" key="3">
    <source>
        <dbReference type="ARBA" id="ARBA00022801"/>
    </source>
</evidence>
<dbReference type="Pfam" id="PF13086">
    <property type="entry name" value="AAA_11"/>
    <property type="match status" value="2"/>
</dbReference>
<dbReference type="SMART" id="SM00382">
    <property type="entry name" value="AAA"/>
    <property type="match status" value="1"/>
</dbReference>
<gene>
    <name evidence="8" type="ORF">Cboi02_000293400</name>
</gene>
<dbReference type="InterPro" id="IPR041679">
    <property type="entry name" value="DNA2/NAM7-like_C"/>
</dbReference>
<dbReference type="InterPro" id="IPR047187">
    <property type="entry name" value="SF1_C_Upf1"/>
</dbReference>
<dbReference type="InterPro" id="IPR045055">
    <property type="entry name" value="DNA2/NAM7-like"/>
</dbReference>
<feature type="compositionally biased region" description="Low complexity" evidence="6">
    <location>
        <begin position="111"/>
        <end position="132"/>
    </location>
</feature>
<evidence type="ECO:0000256" key="1">
    <source>
        <dbReference type="ARBA" id="ARBA00007913"/>
    </source>
</evidence>
<feature type="compositionally biased region" description="Polar residues" evidence="6">
    <location>
        <begin position="99"/>
        <end position="110"/>
    </location>
</feature>
<feature type="region of interest" description="Disordered" evidence="6">
    <location>
        <begin position="19"/>
        <end position="153"/>
    </location>
</feature>
<dbReference type="Gene3D" id="3.40.50.300">
    <property type="entry name" value="P-loop containing nucleotide triphosphate hydrolases"/>
    <property type="match status" value="2"/>
</dbReference>
<evidence type="ECO:0000256" key="4">
    <source>
        <dbReference type="ARBA" id="ARBA00022806"/>
    </source>
</evidence>
<keyword evidence="2" id="KW-0547">Nucleotide-binding</keyword>